<dbReference type="InterPro" id="IPR006175">
    <property type="entry name" value="YjgF/YER057c/UK114"/>
</dbReference>
<dbReference type="STRING" id="392421.SAMN04488694_11924"/>
<dbReference type="OrthoDB" id="190351at2157"/>
<dbReference type="CDD" id="cd00448">
    <property type="entry name" value="YjgF_YER057c_UK114_family"/>
    <property type="match status" value="1"/>
</dbReference>
<accession>A0A1I0IFB4</accession>
<organism evidence="2 3">
    <name type="scientific">Natrinema hispanicum</name>
    <dbReference type="NCBI Taxonomy" id="392421"/>
    <lineage>
        <taxon>Archaea</taxon>
        <taxon>Methanobacteriati</taxon>
        <taxon>Methanobacteriota</taxon>
        <taxon>Stenosarchaea group</taxon>
        <taxon>Halobacteria</taxon>
        <taxon>Halobacteriales</taxon>
        <taxon>Natrialbaceae</taxon>
        <taxon>Natrinema</taxon>
    </lineage>
</organism>
<proteinExistence type="inferred from homology"/>
<evidence type="ECO:0000313" key="3">
    <source>
        <dbReference type="Proteomes" id="UP000199320"/>
    </source>
</evidence>
<evidence type="ECO:0000313" key="2">
    <source>
        <dbReference type="EMBL" id="SET94704.1"/>
    </source>
</evidence>
<dbReference type="InterPro" id="IPR035959">
    <property type="entry name" value="RutC-like_sf"/>
</dbReference>
<comment type="similarity">
    <text evidence="1">Belongs to the RutC family.</text>
</comment>
<gene>
    <name evidence="2" type="ORF">SAMN04488694_11924</name>
</gene>
<dbReference type="Pfam" id="PF01042">
    <property type="entry name" value="Ribonuc_L-PSP"/>
    <property type="match status" value="1"/>
</dbReference>
<dbReference type="GO" id="GO:0019239">
    <property type="term" value="F:deaminase activity"/>
    <property type="evidence" value="ECO:0007669"/>
    <property type="project" value="TreeGrafter"/>
</dbReference>
<dbReference type="GO" id="GO:0005829">
    <property type="term" value="C:cytosol"/>
    <property type="evidence" value="ECO:0007669"/>
    <property type="project" value="TreeGrafter"/>
</dbReference>
<reference evidence="3" key="1">
    <citation type="submission" date="2016-10" db="EMBL/GenBank/DDBJ databases">
        <authorList>
            <person name="Varghese N."/>
            <person name="Submissions S."/>
        </authorList>
    </citation>
    <scope>NUCLEOTIDE SEQUENCE [LARGE SCALE GENOMIC DNA]</scope>
    <source>
        <strain evidence="3">CDM_6</strain>
    </source>
</reference>
<sequence>MARRQLDPDGLIDASSIGYSHGIVADGTLYMSGQVGWDESFELAGEDVTAQTRQAFANVEMLLEDVDRSLADVTKVTAHVVDLQANRDAFFEVWNDVLSEPPFPCLTLLGPQQLAQDGLLVELEVEVPIDE</sequence>
<dbReference type="AlphaFoldDB" id="A0A1I0IFB4"/>
<protein>
    <submittedName>
        <fullName evidence="2">Enamine deaminase RidA, house cleaning of reactive enamine intermediates, YjgF/YER057c/UK114 family</fullName>
    </submittedName>
</protein>
<dbReference type="EMBL" id="FOIC01000019">
    <property type="protein sequence ID" value="SET94704.1"/>
    <property type="molecule type" value="Genomic_DNA"/>
</dbReference>
<keyword evidence="3" id="KW-1185">Reference proteome</keyword>
<dbReference type="RefSeq" id="WP_092934439.1">
    <property type="nucleotide sequence ID" value="NZ_FOIC01000019.1"/>
</dbReference>
<dbReference type="SUPFAM" id="SSF55298">
    <property type="entry name" value="YjgF-like"/>
    <property type="match status" value="1"/>
</dbReference>
<name>A0A1I0IFB4_9EURY</name>
<evidence type="ECO:0000256" key="1">
    <source>
        <dbReference type="ARBA" id="ARBA00010552"/>
    </source>
</evidence>
<dbReference type="PANTHER" id="PTHR11803:SF58">
    <property type="entry name" value="PROTEIN HMF1-RELATED"/>
    <property type="match status" value="1"/>
</dbReference>
<dbReference type="PANTHER" id="PTHR11803">
    <property type="entry name" value="2-IMINOBUTANOATE/2-IMINOPROPANOATE DEAMINASE RIDA"/>
    <property type="match status" value="1"/>
</dbReference>
<dbReference type="Gene3D" id="3.30.1330.40">
    <property type="entry name" value="RutC-like"/>
    <property type="match status" value="1"/>
</dbReference>
<dbReference type="Proteomes" id="UP000199320">
    <property type="component" value="Unassembled WGS sequence"/>
</dbReference>